<sequence>MNYLEALERFKKYVEDIKNISYAVNVMHWDGSTDAPKSSFPVRGESLGFFSTLEYEMFVTKQMDEDLNTLLENIDKLDDKESVMVHKARKEYDKLVKIPSDEIKEYQILTNRAQHSWEEARKKDDFSIFSPDLKEIIKTLRRFADYRGIKNHPYNIYLDDYEEGMTREKLDIFFDTLRKRIVPLLKGIMDSKKNIRDEFLSRDYPLDSQREAATELLEFMHFDLDRGLLKESTHPFTMGLNIDDVRLTSRYDKNNMISGMLSVAHEGGHALYEQNISRDLINTTLATGTSLGIHESQSRIYENNIFKSREFINFYFPKLQKRYPEQLKDVSEEEFYEAINNVKPSFIRVDADELTYSLHIMVRYEIEVALIEGSIEVDELPEYWNKKMEEYLGIVPPNNRLGVLQDVHWSHGLFGYFPTYALGSAYAAQFANKMEKDIKLKETLLKSDFKTPLEWLNKNVHQFGSLLTPDEISLKSTNELLNPNYFCEYLENKYSKIYNL</sequence>
<comment type="cofactor">
    <cofactor evidence="2">
        <name>Zn(2+)</name>
        <dbReference type="ChEBI" id="CHEBI:29105"/>
    </cofactor>
    <text evidence="2">Binds 1 zinc ion per subunit.</text>
</comment>
<keyword evidence="1" id="KW-0645">Protease</keyword>
<keyword evidence="1 4" id="KW-0121">Carboxypeptidase</keyword>
<dbReference type="Proteomes" id="UP000323824">
    <property type="component" value="Chromosome"/>
</dbReference>
<comment type="function">
    <text evidence="1">Broad specificity carboxypetidase that releases amino acids sequentially from the C-terminus, including neutral, aromatic, polar and basic residues.</text>
</comment>
<reference evidence="4 5" key="2">
    <citation type="submission" date="2019-09" db="EMBL/GenBank/DDBJ databases">
        <title>Complete Genome Sequence and Methylome Analysis of free living Spirochaetas.</title>
        <authorList>
            <person name="Leshcheva N."/>
            <person name="Mikheeva N."/>
        </authorList>
    </citation>
    <scope>NUCLEOTIDE SEQUENCE [LARGE SCALE GENOMIC DNA]</scope>
    <source>
        <strain evidence="4 5">P</strain>
    </source>
</reference>
<dbReference type="KEGG" id="sper:EW093_14825"/>
<evidence type="ECO:0000256" key="1">
    <source>
        <dbReference type="PIRNR" id="PIRNR006615"/>
    </source>
</evidence>
<accession>A0A5C1QI42</accession>
<protein>
    <recommendedName>
        <fullName evidence="1">Metal-dependent carboxypeptidase</fullName>
        <ecNumber evidence="1">3.4.17.19</ecNumber>
    </recommendedName>
</protein>
<keyword evidence="5" id="KW-1185">Reference proteome</keyword>
<dbReference type="Gene3D" id="1.10.1370.30">
    <property type="match status" value="1"/>
</dbReference>
<evidence type="ECO:0000313" key="4">
    <source>
        <dbReference type="EMBL" id="QEN05912.1"/>
    </source>
</evidence>
<feature type="active site" description="Proton donor/acceptor" evidence="3">
    <location>
        <position position="266"/>
    </location>
</feature>
<evidence type="ECO:0000313" key="5">
    <source>
        <dbReference type="Proteomes" id="UP000323824"/>
    </source>
</evidence>
<dbReference type="PANTHER" id="PTHR34217:SF1">
    <property type="entry name" value="CARBOXYPEPTIDASE 1"/>
    <property type="match status" value="1"/>
</dbReference>
<feature type="binding site" evidence="2">
    <location>
        <position position="269"/>
    </location>
    <ligand>
        <name>Zn(2+)</name>
        <dbReference type="ChEBI" id="CHEBI:29105"/>
        <note>catalytic</note>
    </ligand>
</feature>
<evidence type="ECO:0000256" key="2">
    <source>
        <dbReference type="PIRSR" id="PIRSR006615-1"/>
    </source>
</evidence>
<keyword evidence="1" id="KW-0482">Metalloprotease</keyword>
<feature type="binding site" evidence="2">
    <location>
        <position position="295"/>
    </location>
    <ligand>
        <name>Zn(2+)</name>
        <dbReference type="ChEBI" id="CHEBI:29105"/>
        <note>catalytic</note>
    </ligand>
</feature>
<keyword evidence="2" id="KW-0862">Zinc</keyword>
<dbReference type="SUPFAM" id="SSF55486">
    <property type="entry name" value="Metalloproteases ('zincins'), catalytic domain"/>
    <property type="match status" value="1"/>
</dbReference>
<dbReference type="GO" id="GO:0006508">
    <property type="term" value="P:proteolysis"/>
    <property type="evidence" value="ECO:0007669"/>
    <property type="project" value="UniProtKB-UniRule"/>
</dbReference>
<dbReference type="PIRSF" id="PIRSF006615">
    <property type="entry name" value="Zn_crbxpep_Taq"/>
    <property type="match status" value="1"/>
</dbReference>
<dbReference type="GO" id="GO:0004181">
    <property type="term" value="F:metallocarboxypeptidase activity"/>
    <property type="evidence" value="ECO:0007669"/>
    <property type="project" value="UniProtKB-UniRule"/>
</dbReference>
<keyword evidence="1 2" id="KW-0479">Metal-binding</keyword>
<dbReference type="AlphaFoldDB" id="A0A5C1QI42"/>
<dbReference type="InterPro" id="IPR001333">
    <property type="entry name" value="Peptidase_M32_Taq"/>
</dbReference>
<dbReference type="PANTHER" id="PTHR34217">
    <property type="entry name" value="METAL-DEPENDENT CARBOXYPEPTIDASE"/>
    <property type="match status" value="1"/>
</dbReference>
<comment type="similarity">
    <text evidence="1">Belongs to the peptidase M32 family.</text>
</comment>
<dbReference type="EMBL" id="CP035807">
    <property type="protein sequence ID" value="QEN05912.1"/>
    <property type="molecule type" value="Genomic_DNA"/>
</dbReference>
<dbReference type="RefSeq" id="WP_149569146.1">
    <property type="nucleotide sequence ID" value="NZ_CP035807.1"/>
</dbReference>
<gene>
    <name evidence="4" type="ORF">EW093_14825</name>
</gene>
<dbReference type="PRINTS" id="PR00998">
    <property type="entry name" value="CRBOXYPTASET"/>
</dbReference>
<feature type="binding site" evidence="2">
    <location>
        <position position="265"/>
    </location>
    <ligand>
        <name>Zn(2+)</name>
        <dbReference type="ChEBI" id="CHEBI:29105"/>
        <note>catalytic</note>
    </ligand>
</feature>
<dbReference type="GO" id="GO:0046872">
    <property type="term" value="F:metal ion binding"/>
    <property type="evidence" value="ECO:0007669"/>
    <property type="project" value="UniProtKB-KW"/>
</dbReference>
<dbReference type="PROSITE" id="PS52034">
    <property type="entry name" value="PEPTIDASE_M32"/>
    <property type="match status" value="1"/>
</dbReference>
<comment type="catalytic activity">
    <reaction evidence="1">
        <text>Release of a C-terminal amino acid with broad specificity, except for -Pro.</text>
        <dbReference type="EC" id="3.4.17.19"/>
    </reaction>
</comment>
<dbReference type="Pfam" id="PF02074">
    <property type="entry name" value="Peptidase_M32"/>
    <property type="match status" value="1"/>
</dbReference>
<dbReference type="OrthoDB" id="9772308at2"/>
<dbReference type="EC" id="3.4.17.19" evidence="1"/>
<name>A0A5C1QI42_9SPIO</name>
<evidence type="ECO:0000256" key="3">
    <source>
        <dbReference type="PIRSR" id="PIRSR006615-2"/>
    </source>
</evidence>
<organism evidence="4 5">
    <name type="scientific">Thiospirochaeta perfilievii</name>
    <dbReference type="NCBI Taxonomy" id="252967"/>
    <lineage>
        <taxon>Bacteria</taxon>
        <taxon>Pseudomonadati</taxon>
        <taxon>Spirochaetota</taxon>
        <taxon>Spirochaetia</taxon>
        <taxon>Spirochaetales</taxon>
        <taxon>Spirochaetaceae</taxon>
        <taxon>Thiospirochaeta</taxon>
    </lineage>
</organism>
<reference evidence="4 5" key="1">
    <citation type="submission" date="2019-02" db="EMBL/GenBank/DDBJ databases">
        <authorList>
            <person name="Fomenkov A."/>
            <person name="Dubinina G."/>
            <person name="Grabovich M."/>
            <person name="Vincze T."/>
            <person name="Roberts R.J."/>
        </authorList>
    </citation>
    <scope>NUCLEOTIDE SEQUENCE [LARGE SCALE GENOMIC DNA]</scope>
    <source>
        <strain evidence="4 5">P</strain>
    </source>
</reference>
<keyword evidence="1" id="KW-0378">Hydrolase</keyword>
<dbReference type="CDD" id="cd06460">
    <property type="entry name" value="M32_Taq"/>
    <property type="match status" value="1"/>
</dbReference>
<proteinExistence type="inferred from homology"/>